<dbReference type="SUPFAM" id="SSF46785">
    <property type="entry name" value="Winged helix' DNA-binding domain"/>
    <property type="match status" value="1"/>
</dbReference>
<evidence type="ECO:0000256" key="2">
    <source>
        <dbReference type="ARBA" id="ARBA00023015"/>
    </source>
</evidence>
<feature type="domain" description="HTH lysR-type" evidence="5">
    <location>
        <begin position="1"/>
        <end position="58"/>
    </location>
</feature>
<comment type="similarity">
    <text evidence="1">Belongs to the LysR transcriptional regulatory family.</text>
</comment>
<dbReference type="AlphaFoldDB" id="A0A1N6UL47"/>
<dbReference type="EMBL" id="FTMP01000006">
    <property type="protein sequence ID" value="SIQ66262.1"/>
    <property type="molecule type" value="Genomic_DNA"/>
</dbReference>
<dbReference type="PROSITE" id="PS50931">
    <property type="entry name" value="HTH_LYSR"/>
    <property type="match status" value="1"/>
</dbReference>
<dbReference type="Proteomes" id="UP000185841">
    <property type="component" value="Unassembled WGS sequence"/>
</dbReference>
<dbReference type="Gene3D" id="1.10.10.10">
    <property type="entry name" value="Winged helix-like DNA-binding domain superfamily/Winged helix DNA-binding domain"/>
    <property type="match status" value="1"/>
</dbReference>
<keyword evidence="3 6" id="KW-0238">DNA-binding</keyword>
<dbReference type="GO" id="GO:0000976">
    <property type="term" value="F:transcription cis-regulatory region binding"/>
    <property type="evidence" value="ECO:0007669"/>
    <property type="project" value="TreeGrafter"/>
</dbReference>
<dbReference type="InterPro" id="IPR036390">
    <property type="entry name" value="WH_DNA-bd_sf"/>
</dbReference>
<reference evidence="6 7" key="1">
    <citation type="submission" date="2017-01" db="EMBL/GenBank/DDBJ databases">
        <authorList>
            <person name="Mah S.A."/>
            <person name="Swanson W.J."/>
            <person name="Moy G.W."/>
            <person name="Vacquier V.D."/>
        </authorList>
    </citation>
    <scope>NUCLEOTIDE SEQUENCE [LARGE SCALE GENOMIC DNA]</scope>
    <source>
        <strain evidence="6 7">RU36E</strain>
    </source>
</reference>
<dbReference type="FunFam" id="1.10.10.10:FF:000001">
    <property type="entry name" value="LysR family transcriptional regulator"/>
    <property type="match status" value="1"/>
</dbReference>
<dbReference type="GO" id="GO:0003700">
    <property type="term" value="F:DNA-binding transcription factor activity"/>
    <property type="evidence" value="ECO:0007669"/>
    <property type="project" value="InterPro"/>
</dbReference>
<proteinExistence type="inferred from homology"/>
<evidence type="ECO:0000313" key="6">
    <source>
        <dbReference type="EMBL" id="SIQ66262.1"/>
    </source>
</evidence>
<gene>
    <name evidence="6" type="ORF">SAMN05878282_106184</name>
</gene>
<evidence type="ECO:0000313" key="7">
    <source>
        <dbReference type="Proteomes" id="UP000185841"/>
    </source>
</evidence>
<dbReference type="PANTHER" id="PTHR30126:SF39">
    <property type="entry name" value="HTH-TYPE TRANSCRIPTIONAL REGULATOR CYSL"/>
    <property type="match status" value="1"/>
</dbReference>
<evidence type="ECO:0000256" key="3">
    <source>
        <dbReference type="ARBA" id="ARBA00023125"/>
    </source>
</evidence>
<evidence type="ECO:0000256" key="4">
    <source>
        <dbReference type="ARBA" id="ARBA00023163"/>
    </source>
</evidence>
<keyword evidence="4" id="KW-0804">Transcription</keyword>
<evidence type="ECO:0000256" key="1">
    <source>
        <dbReference type="ARBA" id="ARBA00009437"/>
    </source>
</evidence>
<sequence>MNLHHLKVFLAVAQAGSVSRGAETLHISQPAVTREIRDLEASLGLALFDRHPRGVTPTEGGQRLLQFAERIFALEQAAERDLRDLAELGHGELILGASATLGAYWLPPLLNRFRERHPGVFVSLQMSNTREVLQQLDDALISLGFVEGPFPADDYAHHLLARDQLLPVAGPAHPLAGRQNLRLAELQAHELYLREPGSGARASIEQAYRARGLEARAAMIGGGTEPLKRLIAGGRGIAWLSQLVVEDELADGRLVQLDVRDLQIERELHVLWRLGSRLNPAPAAFLQMIDSNIKTF</sequence>
<dbReference type="PANTHER" id="PTHR30126">
    <property type="entry name" value="HTH-TYPE TRANSCRIPTIONAL REGULATOR"/>
    <property type="match status" value="1"/>
</dbReference>
<dbReference type="SUPFAM" id="SSF53850">
    <property type="entry name" value="Periplasmic binding protein-like II"/>
    <property type="match status" value="1"/>
</dbReference>
<dbReference type="CDD" id="cd08420">
    <property type="entry name" value="PBP2_CysL_like"/>
    <property type="match status" value="1"/>
</dbReference>
<protein>
    <submittedName>
        <fullName evidence="6">DNA-binding transcriptional regulator, LysR family</fullName>
    </submittedName>
</protein>
<dbReference type="PRINTS" id="PR00039">
    <property type="entry name" value="HTHLYSR"/>
</dbReference>
<dbReference type="Pfam" id="PF00126">
    <property type="entry name" value="HTH_1"/>
    <property type="match status" value="1"/>
</dbReference>
<dbReference type="Pfam" id="PF03466">
    <property type="entry name" value="LysR_substrate"/>
    <property type="match status" value="1"/>
</dbReference>
<dbReference type="InterPro" id="IPR000847">
    <property type="entry name" value="LysR_HTH_N"/>
</dbReference>
<evidence type="ECO:0000259" key="5">
    <source>
        <dbReference type="PROSITE" id="PS50931"/>
    </source>
</evidence>
<dbReference type="RefSeq" id="WP_076427455.1">
    <property type="nucleotide sequence ID" value="NZ_FTMP01000006.1"/>
</dbReference>
<keyword evidence="2" id="KW-0805">Transcription regulation</keyword>
<name>A0A1N6UL47_AQUAC</name>
<accession>A0A1N6UL47</accession>
<dbReference type="Gene3D" id="3.40.190.10">
    <property type="entry name" value="Periplasmic binding protein-like II"/>
    <property type="match status" value="2"/>
</dbReference>
<dbReference type="InterPro" id="IPR005119">
    <property type="entry name" value="LysR_subst-bd"/>
</dbReference>
<dbReference type="InterPro" id="IPR036388">
    <property type="entry name" value="WH-like_DNA-bd_sf"/>
</dbReference>
<organism evidence="6 7">
    <name type="scientific">Aquipseudomonas alcaligenes</name>
    <name type="common">Pseudomonas alcaligenes</name>
    <dbReference type="NCBI Taxonomy" id="43263"/>
    <lineage>
        <taxon>Bacteria</taxon>
        <taxon>Pseudomonadati</taxon>
        <taxon>Pseudomonadota</taxon>
        <taxon>Gammaproteobacteria</taxon>
        <taxon>Pseudomonadales</taxon>
        <taxon>Pseudomonadaceae</taxon>
        <taxon>Aquipseudomonas</taxon>
    </lineage>
</organism>